<dbReference type="InterPro" id="IPR036188">
    <property type="entry name" value="FAD/NAD-bd_sf"/>
</dbReference>
<reference evidence="2" key="3">
    <citation type="submission" date="2015-06" db="UniProtKB">
        <authorList>
            <consortium name="EnsemblProtists"/>
        </authorList>
    </citation>
    <scope>IDENTIFICATION</scope>
</reference>
<dbReference type="RefSeq" id="XP_005825995.1">
    <property type="nucleotide sequence ID" value="XM_005825938.1"/>
</dbReference>
<dbReference type="OrthoDB" id="66881at2759"/>
<evidence type="ECO:0008006" key="4">
    <source>
        <dbReference type="Google" id="ProtNLM"/>
    </source>
</evidence>
<dbReference type="EMBL" id="JH993043">
    <property type="protein sequence ID" value="EKX39015.1"/>
    <property type="molecule type" value="Genomic_DNA"/>
</dbReference>
<gene>
    <name evidence="1" type="ORF">GUITHDRAFT_114893</name>
</gene>
<reference evidence="3" key="2">
    <citation type="submission" date="2012-11" db="EMBL/GenBank/DDBJ databases">
        <authorList>
            <person name="Kuo A."/>
            <person name="Curtis B.A."/>
            <person name="Tanifuji G."/>
            <person name="Burki F."/>
            <person name="Gruber A."/>
            <person name="Irimia M."/>
            <person name="Maruyama S."/>
            <person name="Arias M.C."/>
            <person name="Ball S.G."/>
            <person name="Gile G.H."/>
            <person name="Hirakawa Y."/>
            <person name="Hopkins J.F."/>
            <person name="Rensing S.A."/>
            <person name="Schmutz J."/>
            <person name="Symeonidi A."/>
            <person name="Elias M."/>
            <person name="Eveleigh R.J."/>
            <person name="Herman E.K."/>
            <person name="Klute M.J."/>
            <person name="Nakayama T."/>
            <person name="Obornik M."/>
            <person name="Reyes-Prieto A."/>
            <person name="Armbrust E.V."/>
            <person name="Aves S.J."/>
            <person name="Beiko R.G."/>
            <person name="Coutinho P."/>
            <person name="Dacks J.B."/>
            <person name="Durnford D.G."/>
            <person name="Fast N.M."/>
            <person name="Green B.R."/>
            <person name="Grisdale C."/>
            <person name="Hempe F."/>
            <person name="Henrissat B."/>
            <person name="Hoppner M.P."/>
            <person name="Ishida K.-I."/>
            <person name="Kim E."/>
            <person name="Koreny L."/>
            <person name="Kroth P.G."/>
            <person name="Liu Y."/>
            <person name="Malik S.-B."/>
            <person name="Maier U.G."/>
            <person name="McRose D."/>
            <person name="Mock T."/>
            <person name="Neilson J.A."/>
            <person name="Onodera N.T."/>
            <person name="Poole A.M."/>
            <person name="Pritham E.J."/>
            <person name="Richards T.A."/>
            <person name="Rocap G."/>
            <person name="Roy S.W."/>
            <person name="Sarai C."/>
            <person name="Schaack S."/>
            <person name="Shirato S."/>
            <person name="Slamovits C.H."/>
            <person name="Spencer D.F."/>
            <person name="Suzuki S."/>
            <person name="Worden A.Z."/>
            <person name="Zauner S."/>
            <person name="Barry K."/>
            <person name="Bell C."/>
            <person name="Bharti A.K."/>
            <person name="Crow J.A."/>
            <person name="Grimwood J."/>
            <person name="Kramer R."/>
            <person name="Lindquist E."/>
            <person name="Lucas S."/>
            <person name="Salamov A."/>
            <person name="McFadden G.I."/>
            <person name="Lane C.E."/>
            <person name="Keeling P.J."/>
            <person name="Gray M.W."/>
            <person name="Grigoriev I.V."/>
            <person name="Archibald J.M."/>
        </authorList>
    </citation>
    <scope>NUCLEOTIDE SEQUENCE</scope>
    <source>
        <strain evidence="3">CCMP2712</strain>
    </source>
</reference>
<dbReference type="KEGG" id="gtt:GUITHDRAFT_114893"/>
<protein>
    <recommendedName>
        <fullName evidence="4">L-ornithine N(5)-oxygenase</fullName>
    </recommendedName>
</protein>
<dbReference type="OMA" id="VYLVGMK"/>
<dbReference type="SUPFAM" id="SSF51905">
    <property type="entry name" value="FAD/NAD(P)-binding domain"/>
    <property type="match status" value="1"/>
</dbReference>
<reference evidence="1 3" key="1">
    <citation type="journal article" date="2012" name="Nature">
        <title>Algal genomes reveal evolutionary mosaicism and the fate of nucleomorphs.</title>
        <authorList>
            <consortium name="DOE Joint Genome Institute"/>
            <person name="Curtis B.A."/>
            <person name="Tanifuji G."/>
            <person name="Burki F."/>
            <person name="Gruber A."/>
            <person name="Irimia M."/>
            <person name="Maruyama S."/>
            <person name="Arias M.C."/>
            <person name="Ball S.G."/>
            <person name="Gile G.H."/>
            <person name="Hirakawa Y."/>
            <person name="Hopkins J.F."/>
            <person name="Kuo A."/>
            <person name="Rensing S.A."/>
            <person name="Schmutz J."/>
            <person name="Symeonidi A."/>
            <person name="Elias M."/>
            <person name="Eveleigh R.J."/>
            <person name="Herman E.K."/>
            <person name="Klute M.J."/>
            <person name="Nakayama T."/>
            <person name="Obornik M."/>
            <person name="Reyes-Prieto A."/>
            <person name="Armbrust E.V."/>
            <person name="Aves S.J."/>
            <person name="Beiko R.G."/>
            <person name="Coutinho P."/>
            <person name="Dacks J.B."/>
            <person name="Durnford D.G."/>
            <person name="Fast N.M."/>
            <person name="Green B.R."/>
            <person name="Grisdale C.J."/>
            <person name="Hempel F."/>
            <person name="Henrissat B."/>
            <person name="Hoppner M.P."/>
            <person name="Ishida K."/>
            <person name="Kim E."/>
            <person name="Koreny L."/>
            <person name="Kroth P.G."/>
            <person name="Liu Y."/>
            <person name="Malik S.B."/>
            <person name="Maier U.G."/>
            <person name="McRose D."/>
            <person name="Mock T."/>
            <person name="Neilson J.A."/>
            <person name="Onodera N.T."/>
            <person name="Poole A.M."/>
            <person name="Pritham E.J."/>
            <person name="Richards T.A."/>
            <person name="Rocap G."/>
            <person name="Roy S.W."/>
            <person name="Sarai C."/>
            <person name="Schaack S."/>
            <person name="Shirato S."/>
            <person name="Slamovits C.H."/>
            <person name="Spencer D.F."/>
            <person name="Suzuki S."/>
            <person name="Worden A.Z."/>
            <person name="Zauner S."/>
            <person name="Barry K."/>
            <person name="Bell C."/>
            <person name="Bharti A.K."/>
            <person name="Crow J.A."/>
            <person name="Grimwood J."/>
            <person name="Kramer R."/>
            <person name="Lindquist E."/>
            <person name="Lucas S."/>
            <person name="Salamov A."/>
            <person name="McFadden G.I."/>
            <person name="Lane C.E."/>
            <person name="Keeling P.J."/>
            <person name="Gray M.W."/>
            <person name="Grigoriev I.V."/>
            <person name="Archibald J.M."/>
        </authorList>
    </citation>
    <scope>NUCLEOTIDE SEQUENCE</scope>
    <source>
        <strain evidence="1 3">CCMP2712</strain>
    </source>
</reference>
<organism evidence="1">
    <name type="scientific">Guillardia theta (strain CCMP2712)</name>
    <name type="common">Cryptophyte</name>
    <dbReference type="NCBI Taxonomy" id="905079"/>
    <lineage>
        <taxon>Eukaryota</taxon>
        <taxon>Cryptophyceae</taxon>
        <taxon>Pyrenomonadales</taxon>
        <taxon>Geminigeraceae</taxon>
        <taxon>Guillardia</taxon>
    </lineage>
</organism>
<dbReference type="HOGENOM" id="CLU_039832_0_0_1"/>
<dbReference type="Proteomes" id="UP000011087">
    <property type="component" value="Unassembled WGS sequence"/>
</dbReference>
<dbReference type="Gene3D" id="3.50.50.60">
    <property type="entry name" value="FAD/NAD(P)-binding domain"/>
    <property type="match status" value="1"/>
</dbReference>
<dbReference type="EnsemblProtists" id="EKX39015">
    <property type="protein sequence ID" value="EKX39015"/>
    <property type="gene ID" value="GUITHDRAFT_114893"/>
</dbReference>
<proteinExistence type="predicted"/>
<evidence type="ECO:0000313" key="2">
    <source>
        <dbReference type="EnsemblProtists" id="EKX39015"/>
    </source>
</evidence>
<sequence>MSECGREILKQRNIPLPQMDLFPTGSQYISSYLEHLERYLQDSGKCQIHLNCEVLSIGRSSFLKREHINSSKRKGATFRALIYNSAENKERFIEDVQFLVDCSGTWNQPNHAGIGGIPALGETRMISSGLIRQHIPNKERDAKLFLGKTVALIGSGASAITSLNALSSMANQGEDVEVVWIVRRGGEPYSRVADDPLPQRDLLYSKGNEISRGNHQVLGGRVKVSYLQCANVLEFQEKELGAGKKVSISLSIQISNCGFRPNTSIWDELQVHQCYASSGPMKLAAALLSAGGGGGDCLSQSSHGPETLCSPEPGFFVLGMKSYGRSSAFLLKIGHEQVRDVMTLIDKQAKEIVQTGG</sequence>
<accession>L1IT49</accession>
<evidence type="ECO:0000313" key="3">
    <source>
        <dbReference type="Proteomes" id="UP000011087"/>
    </source>
</evidence>
<dbReference type="AlphaFoldDB" id="L1IT49"/>
<keyword evidence="3" id="KW-1185">Reference proteome</keyword>
<dbReference type="GeneID" id="17295779"/>
<name>L1IT49_GUITC</name>
<dbReference type="PaxDb" id="55529-EKX39015"/>
<evidence type="ECO:0000313" key="1">
    <source>
        <dbReference type="EMBL" id="EKX39015.1"/>
    </source>
</evidence>